<proteinExistence type="predicted"/>
<evidence type="ECO:0000256" key="1">
    <source>
        <dbReference type="SAM" id="MobiDB-lite"/>
    </source>
</evidence>
<dbReference type="Proteomes" id="UP001152795">
    <property type="component" value="Unassembled WGS sequence"/>
</dbReference>
<accession>A0A6S7ICF3</accession>
<evidence type="ECO:0000313" key="3">
    <source>
        <dbReference type="Proteomes" id="UP001152795"/>
    </source>
</evidence>
<sequence>MASRQFTKEDFAKWNTTTSVFHVPKRLVGKGKIPQLRADFVKAIGADRVSAVQILPNHKVRVQFKSPSIRVRYDINGLSFRGVTLTPFPAYEEVKSVFVDRALLQMGDNYLFEALAPYGRVISVQHLTVCGFPTIKTGTRMVSMSVHTSILAELKVAGFTLAFRYRGQLPTCYVCQEGFDLDLSVRLPKTAPSSSSMDKSRHVSSSTPLDAESTEDSDIPLSEEVTMEEANSNCGPLTDDDMLFDFESCQSGSDVESLSEASTTSSLEEAAEFTEHLLKDAADASHSLEDAATLLQTLDRASVAKEDGSSSLDH</sequence>
<feature type="region of interest" description="Disordered" evidence="1">
    <location>
        <begin position="190"/>
        <end position="218"/>
    </location>
</feature>
<dbReference type="EMBL" id="CACRXK020008044">
    <property type="protein sequence ID" value="CAB4013840.1"/>
    <property type="molecule type" value="Genomic_DNA"/>
</dbReference>
<protein>
    <submittedName>
        <fullName evidence="2">Uncharacterized protein</fullName>
    </submittedName>
</protein>
<dbReference type="OrthoDB" id="10233731at2759"/>
<gene>
    <name evidence="2" type="ORF">PACLA_8A042131</name>
</gene>
<keyword evidence="3" id="KW-1185">Reference proteome</keyword>
<comment type="caution">
    <text evidence="2">The sequence shown here is derived from an EMBL/GenBank/DDBJ whole genome shotgun (WGS) entry which is preliminary data.</text>
</comment>
<reference evidence="2" key="1">
    <citation type="submission" date="2020-04" db="EMBL/GenBank/DDBJ databases">
        <authorList>
            <person name="Alioto T."/>
            <person name="Alioto T."/>
            <person name="Gomez Garrido J."/>
        </authorList>
    </citation>
    <scope>NUCLEOTIDE SEQUENCE</scope>
    <source>
        <strain evidence="2">A484AB</strain>
    </source>
</reference>
<name>A0A6S7ICF3_PARCT</name>
<dbReference type="AlphaFoldDB" id="A0A6S7ICF3"/>
<organism evidence="2 3">
    <name type="scientific">Paramuricea clavata</name>
    <name type="common">Red gorgonian</name>
    <name type="synonym">Violescent sea-whip</name>
    <dbReference type="NCBI Taxonomy" id="317549"/>
    <lineage>
        <taxon>Eukaryota</taxon>
        <taxon>Metazoa</taxon>
        <taxon>Cnidaria</taxon>
        <taxon>Anthozoa</taxon>
        <taxon>Octocorallia</taxon>
        <taxon>Malacalcyonacea</taxon>
        <taxon>Plexauridae</taxon>
        <taxon>Paramuricea</taxon>
    </lineage>
</organism>
<feature type="compositionally biased region" description="Polar residues" evidence="1">
    <location>
        <begin position="191"/>
        <end position="208"/>
    </location>
</feature>
<evidence type="ECO:0000313" key="2">
    <source>
        <dbReference type="EMBL" id="CAB4013840.1"/>
    </source>
</evidence>